<protein>
    <submittedName>
        <fullName evidence="2">Uncharacterized protein</fullName>
    </submittedName>
</protein>
<evidence type="ECO:0000313" key="2">
    <source>
        <dbReference type="EMBL" id="BBX74736.1"/>
    </source>
</evidence>
<accession>A0A7I7MRJ6</accession>
<gene>
    <name evidence="2" type="ORF">MSHI_26420</name>
</gene>
<reference evidence="2 3" key="1">
    <citation type="journal article" date="2019" name="Emerg. Microbes Infect.">
        <title>Comprehensive subspecies identification of 175 nontuberculous mycobacteria species based on 7547 genomic profiles.</title>
        <authorList>
            <person name="Matsumoto Y."/>
            <person name="Kinjo T."/>
            <person name="Motooka D."/>
            <person name="Nabeya D."/>
            <person name="Jung N."/>
            <person name="Uechi K."/>
            <person name="Horii T."/>
            <person name="Iida T."/>
            <person name="Fujita J."/>
            <person name="Nakamura S."/>
        </authorList>
    </citation>
    <scope>NUCLEOTIDE SEQUENCE [LARGE SCALE GENOMIC DNA]</scope>
    <source>
        <strain evidence="2 3">JCM 14233</strain>
    </source>
</reference>
<evidence type="ECO:0000256" key="1">
    <source>
        <dbReference type="SAM" id="MobiDB-lite"/>
    </source>
</evidence>
<dbReference type="KEGG" id="mshj:MSHI_26420"/>
<dbReference type="Proteomes" id="UP000467236">
    <property type="component" value="Chromosome"/>
</dbReference>
<evidence type="ECO:0000313" key="3">
    <source>
        <dbReference type="Proteomes" id="UP000467236"/>
    </source>
</evidence>
<dbReference type="EMBL" id="AP022575">
    <property type="protein sequence ID" value="BBX74736.1"/>
    <property type="molecule type" value="Genomic_DNA"/>
</dbReference>
<organism evidence="2 3">
    <name type="scientific">Mycobacterium shinjukuense</name>
    <dbReference type="NCBI Taxonomy" id="398694"/>
    <lineage>
        <taxon>Bacteria</taxon>
        <taxon>Bacillati</taxon>
        <taxon>Actinomycetota</taxon>
        <taxon>Actinomycetes</taxon>
        <taxon>Mycobacteriales</taxon>
        <taxon>Mycobacteriaceae</taxon>
        <taxon>Mycobacterium</taxon>
    </lineage>
</organism>
<keyword evidence="3" id="KW-1185">Reference proteome</keyword>
<name>A0A7I7MRJ6_9MYCO</name>
<feature type="region of interest" description="Disordered" evidence="1">
    <location>
        <begin position="80"/>
        <end position="111"/>
    </location>
</feature>
<dbReference type="AlphaFoldDB" id="A0A7I7MRJ6"/>
<proteinExistence type="predicted"/>
<sequence>MPQALADYHGDDVWPDVVVHLDGYDAVATAILQRVCLPDVFVAGDTAYQWWPELNAWQAFDAAAELGEAMTDPLTRVMASALGSPRNRGRRSRRGGRDVVLDRGHTANPRC</sequence>
<feature type="compositionally biased region" description="Basic and acidic residues" evidence="1">
    <location>
        <begin position="95"/>
        <end position="105"/>
    </location>
</feature>
<dbReference type="RefSeq" id="WP_083045852.1">
    <property type="nucleotide sequence ID" value="NZ_AP022575.1"/>
</dbReference>